<evidence type="ECO:0000256" key="11">
    <source>
        <dbReference type="SAM" id="Coils"/>
    </source>
</evidence>
<feature type="non-terminal residue" evidence="13">
    <location>
        <position position="1"/>
    </location>
</feature>
<evidence type="ECO:0000256" key="1">
    <source>
        <dbReference type="ARBA" id="ARBA00004324"/>
    </source>
</evidence>
<gene>
    <name evidence="13" type="primary">smndc1_0</name>
    <name evidence="13" type="ORF">g.29199</name>
</gene>
<sequence length="257" mass="29705">NGYPIDDRFLQLRLKMAEDLQNYKLQLQQVEAGLLTDPENLELLKLKEGLVEVIELTNDLIKTQCEEQKKSSYVEPISGVNISEYYDEIEAALIEAEKLVTAPQNWKVGDKCRAKWIEDGKYYDAIIEDISTEGEVSVVFDTYQNRTTTTINELRDCTTRNEVFPSSRRHHPNQKEYLKKRKQKKLQRFKELEEERECDKKKWLNFTTKNLKKPGMKIKSIFASPDTVSGRVGIGTCGVSGKGMTEYTVGEKYRKGF</sequence>
<feature type="coiled-coil region" evidence="11">
    <location>
        <begin position="175"/>
        <end position="202"/>
    </location>
</feature>
<dbReference type="EMBL" id="GBXI01015864">
    <property type="protein sequence ID" value="JAC98427.1"/>
    <property type="molecule type" value="Transcribed_RNA"/>
</dbReference>
<evidence type="ECO:0000256" key="7">
    <source>
        <dbReference type="ARBA" id="ARBA00023242"/>
    </source>
</evidence>
<evidence type="ECO:0000313" key="13">
    <source>
        <dbReference type="EMBL" id="JAC98427.1"/>
    </source>
</evidence>
<evidence type="ECO:0000256" key="3">
    <source>
        <dbReference type="ARBA" id="ARBA00005371"/>
    </source>
</evidence>
<keyword evidence="5" id="KW-0747">Spliceosome</keyword>
<dbReference type="GO" id="GO:0003723">
    <property type="term" value="F:RNA binding"/>
    <property type="evidence" value="ECO:0007669"/>
    <property type="project" value="InterPro"/>
</dbReference>
<dbReference type="PROSITE" id="PS50304">
    <property type="entry name" value="TUDOR"/>
    <property type="match status" value="1"/>
</dbReference>
<feature type="domain" description="Tudor" evidence="12">
    <location>
        <begin position="105"/>
        <end position="164"/>
    </location>
</feature>
<evidence type="ECO:0000256" key="2">
    <source>
        <dbReference type="ARBA" id="ARBA00004408"/>
    </source>
</evidence>
<protein>
    <recommendedName>
        <fullName evidence="9">Survival of motor neuron-related-splicing factor 30</fullName>
    </recommendedName>
    <alternativeName>
        <fullName evidence="10">Survival motor neuron domain-containing protein 1</fullName>
    </alternativeName>
</protein>
<dbReference type="GO" id="GO:0071011">
    <property type="term" value="C:precatalytic spliceosome"/>
    <property type="evidence" value="ECO:0007669"/>
    <property type="project" value="TreeGrafter"/>
</dbReference>
<comment type="function">
    <text evidence="8">Involved in spliceosome assembly.</text>
</comment>
<dbReference type="Gene3D" id="2.30.30.140">
    <property type="match status" value="1"/>
</dbReference>
<reference evidence="13" key="1">
    <citation type="submission" date="2014-11" db="EMBL/GenBank/DDBJ databases">
        <authorList>
            <person name="Geib S."/>
        </authorList>
    </citation>
    <scope>NUCLEOTIDE SEQUENCE</scope>
</reference>
<evidence type="ECO:0000256" key="8">
    <source>
        <dbReference type="ARBA" id="ARBA00037618"/>
    </source>
</evidence>
<accession>A0A0A1WJ62</accession>
<reference evidence="13" key="2">
    <citation type="journal article" date="2015" name="Gigascience">
        <title>Reconstructing a comprehensive transcriptome assembly of a white-pupal translocated strain of the pest fruit fly Bactrocera cucurbitae.</title>
        <authorList>
            <person name="Sim S.B."/>
            <person name="Calla B."/>
            <person name="Hall B."/>
            <person name="DeRego T."/>
            <person name="Geib S.M."/>
        </authorList>
    </citation>
    <scope>NUCLEOTIDE SEQUENCE</scope>
</reference>
<dbReference type="PANTHER" id="PTHR13681">
    <property type="entry name" value="SURVIVAL OF MOTOR NEURON-RELATED-SPLICING FACTOR 30-RELATED"/>
    <property type="match status" value="1"/>
</dbReference>
<dbReference type="GO" id="GO:0016607">
    <property type="term" value="C:nuclear speck"/>
    <property type="evidence" value="ECO:0007669"/>
    <property type="project" value="UniProtKB-SubCell"/>
</dbReference>
<organism evidence="13">
    <name type="scientific">Zeugodacus cucurbitae</name>
    <name type="common">Melon fruit fly</name>
    <name type="synonym">Bactrocera cucurbitae</name>
    <dbReference type="NCBI Taxonomy" id="28588"/>
    <lineage>
        <taxon>Eukaryota</taxon>
        <taxon>Metazoa</taxon>
        <taxon>Ecdysozoa</taxon>
        <taxon>Arthropoda</taxon>
        <taxon>Hexapoda</taxon>
        <taxon>Insecta</taxon>
        <taxon>Pterygota</taxon>
        <taxon>Neoptera</taxon>
        <taxon>Endopterygota</taxon>
        <taxon>Diptera</taxon>
        <taxon>Brachycera</taxon>
        <taxon>Muscomorpha</taxon>
        <taxon>Tephritoidea</taxon>
        <taxon>Tephritidae</taxon>
        <taxon>Zeugodacus</taxon>
        <taxon>Zeugodacus</taxon>
    </lineage>
</organism>
<dbReference type="GO" id="GO:0015030">
    <property type="term" value="C:Cajal body"/>
    <property type="evidence" value="ECO:0007669"/>
    <property type="project" value="UniProtKB-SubCell"/>
</dbReference>
<evidence type="ECO:0000256" key="9">
    <source>
        <dbReference type="ARBA" id="ARBA00041083"/>
    </source>
</evidence>
<evidence type="ECO:0000256" key="10">
    <source>
        <dbReference type="ARBA" id="ARBA00042567"/>
    </source>
</evidence>
<dbReference type="AlphaFoldDB" id="A0A0A1WJ62"/>
<evidence type="ECO:0000259" key="12">
    <source>
        <dbReference type="PROSITE" id="PS50304"/>
    </source>
</evidence>
<dbReference type="SMART" id="SM00333">
    <property type="entry name" value="TUDOR"/>
    <property type="match status" value="1"/>
</dbReference>
<dbReference type="GO" id="GO:0006397">
    <property type="term" value="P:mRNA processing"/>
    <property type="evidence" value="ECO:0007669"/>
    <property type="project" value="UniProtKB-KW"/>
</dbReference>
<keyword evidence="7" id="KW-0539">Nucleus</keyword>
<dbReference type="SUPFAM" id="SSF63748">
    <property type="entry name" value="Tudor/PWWP/MBT"/>
    <property type="match status" value="1"/>
</dbReference>
<dbReference type="GO" id="GO:0008380">
    <property type="term" value="P:RNA splicing"/>
    <property type="evidence" value="ECO:0007669"/>
    <property type="project" value="UniProtKB-KW"/>
</dbReference>
<dbReference type="InterPro" id="IPR010304">
    <property type="entry name" value="SMN_Tudor"/>
</dbReference>
<dbReference type="InterPro" id="IPR002999">
    <property type="entry name" value="Tudor"/>
</dbReference>
<dbReference type="Pfam" id="PF06003">
    <property type="entry name" value="SMN_Tudor"/>
    <property type="match status" value="1"/>
</dbReference>
<dbReference type="CDD" id="cd20399">
    <property type="entry name" value="Tudor_SPF30"/>
    <property type="match status" value="1"/>
</dbReference>
<dbReference type="GO" id="GO:0005737">
    <property type="term" value="C:cytoplasm"/>
    <property type="evidence" value="ECO:0007669"/>
    <property type="project" value="InterPro"/>
</dbReference>
<name>A0A0A1WJ62_ZEUCU</name>
<evidence type="ECO:0000256" key="6">
    <source>
        <dbReference type="ARBA" id="ARBA00023187"/>
    </source>
</evidence>
<keyword evidence="6" id="KW-0508">mRNA splicing</keyword>
<keyword evidence="4" id="KW-0507">mRNA processing</keyword>
<comment type="similarity">
    <text evidence="3">Belongs to the SMN family.</text>
</comment>
<evidence type="ECO:0000256" key="5">
    <source>
        <dbReference type="ARBA" id="ARBA00022728"/>
    </source>
</evidence>
<comment type="subcellular location">
    <subcellularLocation>
        <location evidence="1">Nucleus speckle</location>
    </subcellularLocation>
    <subcellularLocation>
        <location evidence="2">Nucleus</location>
        <location evidence="2">Cajal body</location>
    </subcellularLocation>
</comment>
<keyword evidence="11" id="KW-0175">Coiled coil</keyword>
<proteinExistence type="inferred from homology"/>
<dbReference type="GO" id="GO:0000381">
    <property type="term" value="P:regulation of alternative mRNA splicing, via spliceosome"/>
    <property type="evidence" value="ECO:0007669"/>
    <property type="project" value="TreeGrafter"/>
</dbReference>
<evidence type="ECO:0000256" key="4">
    <source>
        <dbReference type="ARBA" id="ARBA00022664"/>
    </source>
</evidence>
<dbReference type="PANTHER" id="PTHR13681:SF26">
    <property type="entry name" value="SURVIVAL OF MOTOR NEURON-RELATED-SPLICING FACTOR 30"/>
    <property type="match status" value="1"/>
</dbReference>